<dbReference type="AlphaFoldDB" id="A0AAV0ZP81"/>
<organism evidence="2 3">
    <name type="scientific">Vicia faba</name>
    <name type="common">Broad bean</name>
    <name type="synonym">Faba vulgaris</name>
    <dbReference type="NCBI Taxonomy" id="3906"/>
    <lineage>
        <taxon>Eukaryota</taxon>
        <taxon>Viridiplantae</taxon>
        <taxon>Streptophyta</taxon>
        <taxon>Embryophyta</taxon>
        <taxon>Tracheophyta</taxon>
        <taxon>Spermatophyta</taxon>
        <taxon>Magnoliopsida</taxon>
        <taxon>eudicotyledons</taxon>
        <taxon>Gunneridae</taxon>
        <taxon>Pentapetalae</taxon>
        <taxon>rosids</taxon>
        <taxon>fabids</taxon>
        <taxon>Fabales</taxon>
        <taxon>Fabaceae</taxon>
        <taxon>Papilionoideae</taxon>
        <taxon>50 kb inversion clade</taxon>
        <taxon>NPAAA clade</taxon>
        <taxon>Hologalegina</taxon>
        <taxon>IRL clade</taxon>
        <taxon>Fabeae</taxon>
        <taxon>Vicia</taxon>
    </lineage>
</organism>
<gene>
    <name evidence="2" type="ORF">VFH_II186600</name>
</gene>
<feature type="transmembrane region" description="Helical" evidence="1">
    <location>
        <begin position="119"/>
        <end position="140"/>
    </location>
</feature>
<accession>A0AAV0ZP81</accession>
<evidence type="ECO:0000313" key="3">
    <source>
        <dbReference type="Proteomes" id="UP001157006"/>
    </source>
</evidence>
<keyword evidence="1" id="KW-0472">Membrane</keyword>
<dbReference type="Proteomes" id="UP001157006">
    <property type="component" value="Chromosome 2"/>
</dbReference>
<sequence length="144" mass="16616">MDLPCLEILDPTNPAYHFLIFAYNPFHHHNPSSLSSRPHPQLEREDPHLLSRGSGTPCRPTLPCCRTFFISFLSFNIRGASSLPLKYVCTFIAFFITLLSLFASLIFDWSLIFLDLGFIPLNTFMILGPTLMREILFFIFHLNY</sequence>
<feature type="transmembrane region" description="Helical" evidence="1">
    <location>
        <begin position="87"/>
        <end position="107"/>
    </location>
</feature>
<name>A0AAV0ZP81_VICFA</name>
<keyword evidence="1" id="KW-1133">Transmembrane helix</keyword>
<proteinExistence type="predicted"/>
<evidence type="ECO:0000256" key="1">
    <source>
        <dbReference type="SAM" id="Phobius"/>
    </source>
</evidence>
<keyword evidence="1" id="KW-0812">Transmembrane</keyword>
<dbReference type="EMBL" id="OX451737">
    <property type="protein sequence ID" value="CAI8599677.1"/>
    <property type="molecule type" value="Genomic_DNA"/>
</dbReference>
<evidence type="ECO:0000313" key="2">
    <source>
        <dbReference type="EMBL" id="CAI8599677.1"/>
    </source>
</evidence>
<reference evidence="2 3" key="1">
    <citation type="submission" date="2023-01" db="EMBL/GenBank/DDBJ databases">
        <authorList>
            <person name="Kreplak J."/>
        </authorList>
    </citation>
    <scope>NUCLEOTIDE SEQUENCE [LARGE SCALE GENOMIC DNA]</scope>
</reference>
<evidence type="ECO:0008006" key="4">
    <source>
        <dbReference type="Google" id="ProtNLM"/>
    </source>
</evidence>
<keyword evidence="3" id="KW-1185">Reference proteome</keyword>
<protein>
    <recommendedName>
        <fullName evidence="4">Transmembrane protein</fullName>
    </recommendedName>
</protein>